<evidence type="ECO:0000256" key="2">
    <source>
        <dbReference type="ARBA" id="ARBA00023125"/>
    </source>
</evidence>
<dbReference type="InterPro" id="IPR054015">
    <property type="entry name" value="ExsA-like_N"/>
</dbReference>
<keyword evidence="6" id="KW-1185">Reference proteome</keyword>
<dbReference type="AlphaFoldDB" id="A0A9E8N9Q9"/>
<reference evidence="5" key="1">
    <citation type="submission" date="2022-11" db="EMBL/GenBank/DDBJ databases">
        <title>Dyadobacter pollutisoli sp. nov., isolated from plastic dumped soil.</title>
        <authorList>
            <person name="Kim J.M."/>
            <person name="Kim K.R."/>
            <person name="Lee J.K."/>
            <person name="Hao L."/>
            <person name="Jeon C.O."/>
        </authorList>
    </citation>
    <scope>NUCLEOTIDE SEQUENCE</scope>
    <source>
        <strain evidence="5">U1</strain>
    </source>
</reference>
<keyword evidence="2" id="KW-0238">DNA-binding</keyword>
<dbReference type="InterPro" id="IPR009057">
    <property type="entry name" value="Homeodomain-like_sf"/>
</dbReference>
<dbReference type="KEGG" id="dpf:ON006_01220"/>
<evidence type="ECO:0000256" key="3">
    <source>
        <dbReference type="ARBA" id="ARBA00023163"/>
    </source>
</evidence>
<feature type="domain" description="HTH araC/xylS-type" evidence="4">
    <location>
        <begin position="187"/>
        <end position="285"/>
    </location>
</feature>
<dbReference type="PANTHER" id="PTHR43280:SF10">
    <property type="entry name" value="REGULATORY PROTEIN POCR"/>
    <property type="match status" value="1"/>
</dbReference>
<dbReference type="EMBL" id="CP112998">
    <property type="protein sequence ID" value="WAC12589.1"/>
    <property type="molecule type" value="Genomic_DNA"/>
</dbReference>
<accession>A0A9E8N9Q9</accession>
<keyword evidence="1" id="KW-0805">Transcription regulation</keyword>
<dbReference type="PANTHER" id="PTHR43280">
    <property type="entry name" value="ARAC-FAMILY TRANSCRIPTIONAL REGULATOR"/>
    <property type="match status" value="1"/>
</dbReference>
<dbReference type="RefSeq" id="WP_244823289.1">
    <property type="nucleotide sequence ID" value="NZ_CP112998.1"/>
</dbReference>
<evidence type="ECO:0000256" key="1">
    <source>
        <dbReference type="ARBA" id="ARBA00023015"/>
    </source>
</evidence>
<organism evidence="5 6">
    <name type="scientific">Dyadobacter pollutisoli</name>
    <dbReference type="NCBI Taxonomy" id="2910158"/>
    <lineage>
        <taxon>Bacteria</taxon>
        <taxon>Pseudomonadati</taxon>
        <taxon>Bacteroidota</taxon>
        <taxon>Cytophagia</taxon>
        <taxon>Cytophagales</taxon>
        <taxon>Spirosomataceae</taxon>
        <taxon>Dyadobacter</taxon>
    </lineage>
</organism>
<dbReference type="InterPro" id="IPR018060">
    <property type="entry name" value="HTH_AraC"/>
</dbReference>
<dbReference type="Pfam" id="PF12833">
    <property type="entry name" value="HTH_18"/>
    <property type="match status" value="1"/>
</dbReference>
<sequence length="291" mass="33952">MQIHHLPQDIFPNQSGKPERIIFHHYLARIGSFKGKSIMHTNAISMVISGEKTMHFADKSVHIKDDEFHFLSAGNCLASMDLSKQEYFRSILIFFDNSVLQDFYIKYAALVKKVKHDGVHAPYLSFKKDAFVLNYINSLNLLFDSVGDISEEMKLLKFEELMLHLLQKYPAEILSFQTDRTRDFDDFRIRNAVETNVQNNITVDELAFLCNTSPSTFNRRFFKIYGSSPSKWLLQRRMEIAKNLLLHYQEKPSEVYYKVGYENHSSFSQSFKQTFGLTPKDFQSQNLTVLQ</sequence>
<protein>
    <submittedName>
        <fullName evidence="5">AraC family transcriptional regulator</fullName>
    </submittedName>
</protein>
<dbReference type="PROSITE" id="PS01124">
    <property type="entry name" value="HTH_ARAC_FAMILY_2"/>
    <property type="match status" value="1"/>
</dbReference>
<evidence type="ECO:0000259" key="4">
    <source>
        <dbReference type="PROSITE" id="PS01124"/>
    </source>
</evidence>
<dbReference type="Pfam" id="PF22200">
    <property type="entry name" value="ExsA_N"/>
    <property type="match status" value="1"/>
</dbReference>
<dbReference type="GO" id="GO:0003700">
    <property type="term" value="F:DNA-binding transcription factor activity"/>
    <property type="evidence" value="ECO:0007669"/>
    <property type="project" value="InterPro"/>
</dbReference>
<evidence type="ECO:0000313" key="5">
    <source>
        <dbReference type="EMBL" id="WAC12589.1"/>
    </source>
</evidence>
<dbReference type="SMART" id="SM00342">
    <property type="entry name" value="HTH_ARAC"/>
    <property type="match status" value="1"/>
</dbReference>
<proteinExistence type="predicted"/>
<gene>
    <name evidence="5" type="ORF">ON006_01220</name>
</gene>
<evidence type="ECO:0000313" key="6">
    <source>
        <dbReference type="Proteomes" id="UP001164653"/>
    </source>
</evidence>
<keyword evidence="3" id="KW-0804">Transcription</keyword>
<dbReference type="SUPFAM" id="SSF46689">
    <property type="entry name" value="Homeodomain-like"/>
    <property type="match status" value="2"/>
</dbReference>
<name>A0A9E8N9Q9_9BACT</name>
<dbReference type="Gene3D" id="1.10.10.60">
    <property type="entry name" value="Homeodomain-like"/>
    <property type="match status" value="2"/>
</dbReference>
<dbReference type="Proteomes" id="UP001164653">
    <property type="component" value="Chromosome"/>
</dbReference>
<dbReference type="GO" id="GO:0043565">
    <property type="term" value="F:sequence-specific DNA binding"/>
    <property type="evidence" value="ECO:0007669"/>
    <property type="project" value="InterPro"/>
</dbReference>